<feature type="transmembrane region" description="Helical" evidence="5">
    <location>
        <begin position="406"/>
        <end position="430"/>
    </location>
</feature>
<feature type="transmembrane region" description="Helical" evidence="5">
    <location>
        <begin position="86"/>
        <end position="110"/>
    </location>
</feature>
<feature type="transmembrane region" description="Helical" evidence="5">
    <location>
        <begin position="370"/>
        <end position="394"/>
    </location>
</feature>
<feature type="transmembrane region" description="Helical" evidence="5">
    <location>
        <begin position="200"/>
        <end position="226"/>
    </location>
</feature>
<dbReference type="Proteomes" id="UP000735302">
    <property type="component" value="Unassembled WGS sequence"/>
</dbReference>
<keyword evidence="2 5" id="KW-0812">Transmembrane</keyword>
<evidence type="ECO:0000259" key="6">
    <source>
        <dbReference type="Pfam" id="PF01490"/>
    </source>
</evidence>
<gene>
    <name evidence="7" type="ORF">PoB_000207300</name>
</gene>
<evidence type="ECO:0000313" key="8">
    <source>
        <dbReference type="Proteomes" id="UP000735302"/>
    </source>
</evidence>
<feature type="transmembrane region" description="Helical" evidence="5">
    <location>
        <begin position="172"/>
        <end position="194"/>
    </location>
</feature>
<feature type="transmembrane region" description="Helical" evidence="5">
    <location>
        <begin position="334"/>
        <end position="358"/>
    </location>
</feature>
<keyword evidence="8" id="KW-1185">Reference proteome</keyword>
<feature type="transmembrane region" description="Helical" evidence="5">
    <location>
        <begin position="298"/>
        <end position="322"/>
    </location>
</feature>
<keyword evidence="4 5" id="KW-0472">Membrane</keyword>
<feature type="domain" description="Amino acid transporter transmembrane" evidence="6">
    <location>
        <begin position="490"/>
        <end position="647"/>
    </location>
</feature>
<accession>A0AAV3XZC3</accession>
<feature type="transmembrane region" description="Helical" evidence="5">
    <location>
        <begin position="489"/>
        <end position="507"/>
    </location>
</feature>
<dbReference type="InterPro" id="IPR013057">
    <property type="entry name" value="AA_transpt_TM"/>
</dbReference>
<dbReference type="AlphaFoldDB" id="A0AAV3XZC3"/>
<reference evidence="7 8" key="1">
    <citation type="journal article" date="2021" name="Elife">
        <title>Chloroplast acquisition without the gene transfer in kleptoplastic sea slugs, Plakobranchus ocellatus.</title>
        <authorList>
            <person name="Maeda T."/>
            <person name="Takahashi S."/>
            <person name="Yoshida T."/>
            <person name="Shimamura S."/>
            <person name="Takaki Y."/>
            <person name="Nagai Y."/>
            <person name="Toyoda A."/>
            <person name="Suzuki Y."/>
            <person name="Arimoto A."/>
            <person name="Ishii H."/>
            <person name="Satoh N."/>
            <person name="Nishiyama T."/>
            <person name="Hasebe M."/>
            <person name="Maruyama T."/>
            <person name="Minagawa J."/>
            <person name="Obokata J."/>
            <person name="Shigenobu S."/>
        </authorList>
    </citation>
    <scope>NUCLEOTIDE SEQUENCE [LARGE SCALE GENOMIC DNA]</scope>
</reference>
<feature type="transmembrane region" description="Helical" evidence="5">
    <location>
        <begin position="631"/>
        <end position="651"/>
    </location>
</feature>
<dbReference type="Pfam" id="PF01490">
    <property type="entry name" value="Aa_trans"/>
    <property type="match status" value="2"/>
</dbReference>
<feature type="transmembrane region" description="Helical" evidence="5">
    <location>
        <begin position="116"/>
        <end position="136"/>
    </location>
</feature>
<evidence type="ECO:0000256" key="2">
    <source>
        <dbReference type="ARBA" id="ARBA00022692"/>
    </source>
</evidence>
<evidence type="ECO:0000313" key="7">
    <source>
        <dbReference type="EMBL" id="GFN75567.1"/>
    </source>
</evidence>
<protein>
    <submittedName>
        <fullName evidence="7">Amino acid transporter antl1-like isoform x1</fullName>
    </submittedName>
</protein>
<feature type="transmembrane region" description="Helical" evidence="5">
    <location>
        <begin position="527"/>
        <end position="545"/>
    </location>
</feature>
<comment type="caution">
    <text evidence="7">The sequence shown here is derived from an EMBL/GenBank/DDBJ whole genome shotgun (WGS) entry which is preliminary data.</text>
</comment>
<dbReference type="EMBL" id="BLXT01000273">
    <property type="protein sequence ID" value="GFN75567.1"/>
    <property type="molecule type" value="Genomic_DNA"/>
</dbReference>
<dbReference type="PANTHER" id="PTHR22950:SF703">
    <property type="entry name" value="AMINO ACID TRANSPORTER TRANSMEMBRANE DOMAIN-CONTAINING PROTEIN"/>
    <property type="match status" value="1"/>
</dbReference>
<evidence type="ECO:0000256" key="4">
    <source>
        <dbReference type="ARBA" id="ARBA00023136"/>
    </source>
</evidence>
<sequence length="666" mass="73033">MLQRSDQPTDIQPDVEEATDQHIKGLTTLTFDIFFLLQAVLKMELTNTSKVYTDHHIKVSTILTTDIFILLQTGNEEPTDQNIRGLTIFTATVFVVGETVGSGVLAFPHALSDTGWIGIAIITCVACASGYTAVLLSRCWILVRDRYVEYRDHPRYPYPSIGQVAFGNTCRVLISISVDMSAFGMCVVFLLMASQNISELLASVGVNLSYCCWLTVVAAVLAPVCWLGTPKDFWSIAMVAVFSVALAWVLTLAQILLVNAQLIYLLYICGPIAMIIVFSIALAWVLTLAQILLVNVQLIYFLYICGPIAMVAVFSVALAWILALTQILFVNVQLIYFLYICGPIAMVAVFSVALAWILALTQILFVNVQLIYLLYICSPIAMVAVFSIALAWVLTFAQILLVNVQLIYLLYICGPIAMVVVLSIALAWVLTLAQAHCYGSSIFYSPCLGPDDRSDGHRLSKDSASFPRSPSIGWVSDGIWDDVHWFRRACVFVLYVTSAIGGFLVYGSNVNANVLLTILPGPLLSTAQVLVTFHLITAFILVLNASLQEGEDILRIPHEFCLRRVLFRTIVVGLILFTSLTVPQFGAILSLIGGSTFTALVFVLPPVLYLRLCSMKGPWDTVEIPLHIKVACVEIIVVGTLAGVASTLTALKAITYSEFSKPCYLN</sequence>
<evidence type="ECO:0000256" key="1">
    <source>
        <dbReference type="ARBA" id="ARBA00004141"/>
    </source>
</evidence>
<keyword evidence="3 5" id="KW-1133">Transmembrane helix</keyword>
<feature type="domain" description="Amino acid transporter transmembrane" evidence="6">
    <location>
        <begin position="86"/>
        <end position="261"/>
    </location>
</feature>
<evidence type="ECO:0000256" key="5">
    <source>
        <dbReference type="SAM" id="Phobius"/>
    </source>
</evidence>
<name>A0AAV3XZC3_9GAST</name>
<dbReference type="GO" id="GO:0015179">
    <property type="term" value="F:L-amino acid transmembrane transporter activity"/>
    <property type="evidence" value="ECO:0007669"/>
    <property type="project" value="TreeGrafter"/>
</dbReference>
<feature type="transmembrane region" description="Helical" evidence="5">
    <location>
        <begin position="588"/>
        <end position="610"/>
    </location>
</feature>
<proteinExistence type="predicted"/>
<dbReference type="PANTHER" id="PTHR22950">
    <property type="entry name" value="AMINO ACID TRANSPORTER"/>
    <property type="match status" value="1"/>
</dbReference>
<feature type="transmembrane region" description="Helical" evidence="5">
    <location>
        <begin position="263"/>
        <end position="286"/>
    </location>
</feature>
<evidence type="ECO:0000256" key="3">
    <source>
        <dbReference type="ARBA" id="ARBA00022989"/>
    </source>
</evidence>
<dbReference type="GO" id="GO:0005774">
    <property type="term" value="C:vacuolar membrane"/>
    <property type="evidence" value="ECO:0007669"/>
    <property type="project" value="TreeGrafter"/>
</dbReference>
<comment type="subcellular location">
    <subcellularLocation>
        <location evidence="1">Membrane</location>
        <topology evidence="1">Multi-pass membrane protein</topology>
    </subcellularLocation>
</comment>
<organism evidence="7 8">
    <name type="scientific">Plakobranchus ocellatus</name>
    <dbReference type="NCBI Taxonomy" id="259542"/>
    <lineage>
        <taxon>Eukaryota</taxon>
        <taxon>Metazoa</taxon>
        <taxon>Spiralia</taxon>
        <taxon>Lophotrochozoa</taxon>
        <taxon>Mollusca</taxon>
        <taxon>Gastropoda</taxon>
        <taxon>Heterobranchia</taxon>
        <taxon>Euthyneura</taxon>
        <taxon>Panpulmonata</taxon>
        <taxon>Sacoglossa</taxon>
        <taxon>Placobranchoidea</taxon>
        <taxon>Plakobranchidae</taxon>
        <taxon>Plakobranchus</taxon>
    </lineage>
</organism>
<feature type="transmembrane region" description="Helical" evidence="5">
    <location>
        <begin position="233"/>
        <end position="257"/>
    </location>
</feature>
<feature type="transmembrane region" description="Helical" evidence="5">
    <location>
        <begin position="565"/>
        <end position="582"/>
    </location>
</feature>